<accession>A0A4R6YA87</accession>
<reference evidence="4 5" key="1">
    <citation type="submission" date="2019-03" db="EMBL/GenBank/DDBJ databases">
        <title>Genomic Encyclopedia of Type Strains, Phase IV (KMG-IV): sequencing the most valuable type-strain genomes for metagenomic binning, comparative biology and taxonomic classification.</title>
        <authorList>
            <person name="Goeker M."/>
        </authorList>
    </citation>
    <scope>NUCLEOTIDE SEQUENCE [LARGE SCALE GENOMIC DNA]</scope>
    <source>
        <strain evidence="4 5">DSM 11603</strain>
    </source>
</reference>
<evidence type="ECO:0000313" key="5">
    <source>
        <dbReference type="Proteomes" id="UP000294958"/>
    </source>
</evidence>
<dbReference type="GO" id="GO:0006351">
    <property type="term" value="P:DNA-templated transcription"/>
    <property type="evidence" value="ECO:0007669"/>
    <property type="project" value="InterPro"/>
</dbReference>
<comment type="caution">
    <text evidence="4">The sequence shown here is derived from an EMBL/GenBank/DDBJ whole genome shotgun (WGS) entry which is preliminary data.</text>
</comment>
<dbReference type="GO" id="GO:0003899">
    <property type="term" value="F:DNA-directed RNA polymerase activity"/>
    <property type="evidence" value="ECO:0007669"/>
    <property type="project" value="InterPro"/>
</dbReference>
<keyword evidence="2" id="KW-0804">Transcription</keyword>
<dbReference type="Proteomes" id="UP000294958">
    <property type="component" value="Unassembled WGS sequence"/>
</dbReference>
<dbReference type="Gene3D" id="3.90.940.10">
    <property type="match status" value="1"/>
</dbReference>
<evidence type="ECO:0000313" key="4">
    <source>
        <dbReference type="EMBL" id="TDR32458.1"/>
    </source>
</evidence>
<dbReference type="InterPro" id="IPR036161">
    <property type="entry name" value="RPB6/omega-like_sf"/>
</dbReference>
<gene>
    <name evidence="4" type="ORF">DES43_12736</name>
</gene>
<dbReference type="SUPFAM" id="SSF63562">
    <property type="entry name" value="RPB6/omega subunit-like"/>
    <property type="match status" value="1"/>
</dbReference>
<protein>
    <submittedName>
        <fullName evidence="4">DNA-directed RNA polymerase subunit omega</fullName>
    </submittedName>
</protein>
<keyword evidence="5" id="KW-1185">Reference proteome</keyword>
<feature type="region of interest" description="Disordered" evidence="3">
    <location>
        <begin position="81"/>
        <end position="104"/>
    </location>
</feature>
<dbReference type="AlphaFoldDB" id="A0A4R6YA87"/>
<name>A0A4R6YA87_9HYPH</name>
<dbReference type="GO" id="GO:0003677">
    <property type="term" value="F:DNA binding"/>
    <property type="evidence" value="ECO:0007669"/>
    <property type="project" value="InterPro"/>
</dbReference>
<evidence type="ECO:0000256" key="1">
    <source>
        <dbReference type="ARBA" id="ARBA00022478"/>
    </source>
</evidence>
<dbReference type="GO" id="GO:0000428">
    <property type="term" value="C:DNA-directed RNA polymerase complex"/>
    <property type="evidence" value="ECO:0007669"/>
    <property type="project" value="UniProtKB-KW"/>
</dbReference>
<dbReference type="EMBL" id="SNZF01000027">
    <property type="protein sequence ID" value="TDR32458.1"/>
    <property type="molecule type" value="Genomic_DNA"/>
</dbReference>
<sequence>MDPFVTIDAQKVLPNRFGLALAGAMRCRALRRGDEPRLALEGMTTQDLALHEIAAGAFTDAELAPFRIGQQPVGRLRAPHQQLGAGFPSRDTGTCVPPDRRTAH</sequence>
<proteinExistence type="predicted"/>
<organism evidence="4 5">
    <name type="scientific">Aquamicrobium defluvii</name>
    <dbReference type="NCBI Taxonomy" id="69279"/>
    <lineage>
        <taxon>Bacteria</taxon>
        <taxon>Pseudomonadati</taxon>
        <taxon>Pseudomonadota</taxon>
        <taxon>Alphaproteobacteria</taxon>
        <taxon>Hyphomicrobiales</taxon>
        <taxon>Phyllobacteriaceae</taxon>
        <taxon>Aquamicrobium</taxon>
    </lineage>
</organism>
<evidence type="ECO:0000256" key="2">
    <source>
        <dbReference type="ARBA" id="ARBA00023163"/>
    </source>
</evidence>
<evidence type="ECO:0000256" key="3">
    <source>
        <dbReference type="SAM" id="MobiDB-lite"/>
    </source>
</evidence>
<keyword evidence="1 4" id="KW-0240">DNA-directed RNA polymerase</keyword>
<dbReference type="RefSeq" id="WP_051520656.1">
    <property type="nucleotide sequence ID" value="NZ_KK073895.1"/>
</dbReference>